<evidence type="ECO:0000256" key="1">
    <source>
        <dbReference type="SAM" id="SignalP"/>
    </source>
</evidence>
<organism evidence="2 3">
    <name type="scientific">Campylobacter concisus</name>
    <dbReference type="NCBI Taxonomy" id="199"/>
    <lineage>
        <taxon>Bacteria</taxon>
        <taxon>Pseudomonadati</taxon>
        <taxon>Campylobacterota</taxon>
        <taxon>Epsilonproteobacteria</taxon>
        <taxon>Campylobacterales</taxon>
        <taxon>Campylobacteraceae</taxon>
        <taxon>Campylobacter</taxon>
    </lineage>
</organism>
<proteinExistence type="predicted"/>
<protein>
    <submittedName>
        <fullName evidence="2">Uncharacterized protein</fullName>
    </submittedName>
</protein>
<comment type="caution">
    <text evidence="2">The sequence shown here is derived from an EMBL/GenBank/DDBJ whole genome shotgun (WGS) entry which is preliminary data.</text>
</comment>
<feature type="chain" id="PRO_5039117276" evidence="1">
    <location>
        <begin position="20"/>
        <end position="63"/>
    </location>
</feature>
<evidence type="ECO:0000313" key="2">
    <source>
        <dbReference type="EMBL" id="MBS5830980.1"/>
    </source>
</evidence>
<feature type="non-terminal residue" evidence="2">
    <location>
        <position position="63"/>
    </location>
</feature>
<evidence type="ECO:0000313" key="3">
    <source>
        <dbReference type="Proteomes" id="UP000824019"/>
    </source>
</evidence>
<dbReference type="AlphaFoldDB" id="A0A9E1BBD9"/>
<accession>A0A9E1BBD9</accession>
<keyword evidence="1" id="KW-0732">Signal</keyword>
<gene>
    <name evidence="2" type="ORF">KIC69_09175</name>
</gene>
<reference evidence="2" key="1">
    <citation type="submission" date="2021-02" db="EMBL/GenBank/DDBJ databases">
        <title>Infant gut strain persistence is associated with maternal origin, phylogeny, and functional potential including surface adhesion and iron acquisition.</title>
        <authorList>
            <person name="Lou Y.C."/>
        </authorList>
    </citation>
    <scope>NUCLEOTIDE SEQUENCE</scope>
    <source>
        <strain evidence="2">L3_101_000G1_dasL3_101_000G1_concoct_7_sub</strain>
    </source>
</reference>
<dbReference type="Proteomes" id="UP000824019">
    <property type="component" value="Unassembled WGS sequence"/>
</dbReference>
<sequence length="63" mass="7293">MKNIKISFLACFLVANAFAASQVYYIEARGEFGKELAEMAKKQANDRNEKVNVYVDEDPRRYK</sequence>
<name>A0A9E1BBD9_9BACT</name>
<feature type="signal peptide" evidence="1">
    <location>
        <begin position="1"/>
        <end position="19"/>
    </location>
</feature>
<dbReference type="EMBL" id="JAHAKR010000526">
    <property type="protein sequence ID" value="MBS5830980.1"/>
    <property type="molecule type" value="Genomic_DNA"/>
</dbReference>